<dbReference type="Gene3D" id="3.40.50.300">
    <property type="entry name" value="P-loop containing nucleotide triphosphate hydrolases"/>
    <property type="match status" value="1"/>
</dbReference>
<dbReference type="PANTHER" id="PTHR48042:SF18">
    <property type="entry name" value="ABC TRANSPORTER G FAMILY MEMBER 12"/>
    <property type="match status" value="1"/>
</dbReference>
<dbReference type="PANTHER" id="PTHR48042">
    <property type="entry name" value="ABC TRANSPORTER G FAMILY MEMBER 11"/>
    <property type="match status" value="1"/>
</dbReference>
<evidence type="ECO:0000256" key="2">
    <source>
        <dbReference type="ARBA" id="ARBA00022448"/>
    </source>
</evidence>
<dbReference type="InterPro" id="IPR052215">
    <property type="entry name" value="Plant_ABCG"/>
</dbReference>
<organism evidence="4 5">
    <name type="scientific">Zingiber officinale</name>
    <name type="common">Ginger</name>
    <name type="synonym">Amomum zingiber</name>
    <dbReference type="NCBI Taxonomy" id="94328"/>
    <lineage>
        <taxon>Eukaryota</taxon>
        <taxon>Viridiplantae</taxon>
        <taxon>Streptophyta</taxon>
        <taxon>Embryophyta</taxon>
        <taxon>Tracheophyta</taxon>
        <taxon>Spermatophyta</taxon>
        <taxon>Magnoliopsida</taxon>
        <taxon>Liliopsida</taxon>
        <taxon>Zingiberales</taxon>
        <taxon>Zingiberaceae</taxon>
        <taxon>Zingiber</taxon>
    </lineage>
</organism>
<keyword evidence="5" id="KW-1185">Reference proteome</keyword>
<dbReference type="GO" id="GO:0016887">
    <property type="term" value="F:ATP hydrolysis activity"/>
    <property type="evidence" value="ECO:0007669"/>
    <property type="project" value="InterPro"/>
</dbReference>
<dbReference type="EMBL" id="JACMSC010000010">
    <property type="protein sequence ID" value="KAG6503141.1"/>
    <property type="molecule type" value="Genomic_DNA"/>
</dbReference>
<evidence type="ECO:0000256" key="1">
    <source>
        <dbReference type="ARBA" id="ARBA00005814"/>
    </source>
</evidence>
<evidence type="ECO:0000313" key="4">
    <source>
        <dbReference type="EMBL" id="KAG6503141.1"/>
    </source>
</evidence>
<accession>A0A8J5L7N5</accession>
<reference evidence="4 5" key="1">
    <citation type="submission" date="2020-08" db="EMBL/GenBank/DDBJ databases">
        <title>Plant Genome Project.</title>
        <authorList>
            <person name="Zhang R.-G."/>
        </authorList>
    </citation>
    <scope>NUCLEOTIDE SEQUENCE [LARGE SCALE GENOMIC DNA]</scope>
    <source>
        <tissue evidence="4">Rhizome</tissue>
    </source>
</reference>
<dbReference type="InterPro" id="IPR003439">
    <property type="entry name" value="ABC_transporter-like_ATP-bd"/>
</dbReference>
<evidence type="ECO:0000259" key="3">
    <source>
        <dbReference type="Pfam" id="PF00005"/>
    </source>
</evidence>
<dbReference type="Proteomes" id="UP000734854">
    <property type="component" value="Unassembled WGS sequence"/>
</dbReference>
<dbReference type="AlphaFoldDB" id="A0A8J5L7N5"/>
<keyword evidence="2" id="KW-0813">Transport</keyword>
<sequence>MRRISGGEKKRLSIALEILTRSRLLFHDEPTTGLDSTTTFFMLQTLKHIVVDNNKIIISSIHQPTSEVFGHLYDLYQIV</sequence>
<dbReference type="InterPro" id="IPR027417">
    <property type="entry name" value="P-loop_NTPase"/>
</dbReference>
<evidence type="ECO:0000313" key="5">
    <source>
        <dbReference type="Proteomes" id="UP000734854"/>
    </source>
</evidence>
<dbReference type="GO" id="GO:0005524">
    <property type="term" value="F:ATP binding"/>
    <property type="evidence" value="ECO:0007669"/>
    <property type="project" value="InterPro"/>
</dbReference>
<proteinExistence type="inferred from homology"/>
<gene>
    <name evidence="4" type="ORF">ZIOFF_035431</name>
</gene>
<comment type="similarity">
    <text evidence="1">Belongs to the ABC transporter superfamily. ABCG family. Eye pigment precursor importer (TC 3.A.1.204) subfamily.</text>
</comment>
<dbReference type="SUPFAM" id="SSF52540">
    <property type="entry name" value="P-loop containing nucleoside triphosphate hydrolases"/>
    <property type="match status" value="1"/>
</dbReference>
<dbReference type="Pfam" id="PF00005">
    <property type="entry name" value="ABC_tran"/>
    <property type="match status" value="1"/>
</dbReference>
<protein>
    <recommendedName>
        <fullName evidence="3">ABC transporter domain-containing protein</fullName>
    </recommendedName>
</protein>
<feature type="domain" description="ABC transporter" evidence="3">
    <location>
        <begin position="2"/>
        <end position="32"/>
    </location>
</feature>
<comment type="caution">
    <text evidence="4">The sequence shown here is derived from an EMBL/GenBank/DDBJ whole genome shotgun (WGS) entry which is preliminary data.</text>
</comment>
<name>A0A8J5L7N5_ZINOF</name>